<dbReference type="InterPro" id="IPR051760">
    <property type="entry name" value="KMT5A"/>
</dbReference>
<reference evidence="2" key="1">
    <citation type="submission" date="2021-01" db="EMBL/GenBank/DDBJ databases">
        <title>Caligus Genome Assembly.</title>
        <authorList>
            <person name="Gallardo-Escarate C."/>
        </authorList>
    </citation>
    <scope>NUCLEOTIDE SEQUENCE [LARGE SCALE GENOMIC DNA]</scope>
</reference>
<name>A0A7T8H1R9_CALRO</name>
<dbReference type="AlphaFoldDB" id="A0A7T8H1R9"/>
<dbReference type="GO" id="GO:0032259">
    <property type="term" value="P:methylation"/>
    <property type="evidence" value="ECO:0007669"/>
    <property type="project" value="UniProtKB-KW"/>
</dbReference>
<keyword evidence="1" id="KW-0489">Methyltransferase</keyword>
<keyword evidence="1" id="KW-0808">Transferase</keyword>
<dbReference type="SUPFAM" id="SSF82199">
    <property type="entry name" value="SET domain"/>
    <property type="match status" value="1"/>
</dbReference>
<dbReference type="EMBL" id="CP045900">
    <property type="protein sequence ID" value="QQP41767.1"/>
    <property type="molecule type" value="Genomic_DNA"/>
</dbReference>
<dbReference type="PANTHER" id="PTHR46167:SF1">
    <property type="entry name" value="N-LYSINE METHYLTRANSFERASE KMT5A"/>
    <property type="match status" value="1"/>
</dbReference>
<dbReference type="GO" id="GO:0005634">
    <property type="term" value="C:nucleus"/>
    <property type="evidence" value="ECO:0007669"/>
    <property type="project" value="TreeGrafter"/>
</dbReference>
<feature type="non-terminal residue" evidence="1">
    <location>
        <position position="124"/>
    </location>
</feature>
<dbReference type="InterPro" id="IPR046341">
    <property type="entry name" value="SET_dom_sf"/>
</dbReference>
<evidence type="ECO:0000313" key="2">
    <source>
        <dbReference type="Proteomes" id="UP000595437"/>
    </source>
</evidence>
<keyword evidence="2" id="KW-1185">Reference proteome</keyword>
<organism evidence="1 2">
    <name type="scientific">Caligus rogercresseyi</name>
    <name type="common">Sea louse</name>
    <dbReference type="NCBI Taxonomy" id="217165"/>
    <lineage>
        <taxon>Eukaryota</taxon>
        <taxon>Metazoa</taxon>
        <taxon>Ecdysozoa</taxon>
        <taxon>Arthropoda</taxon>
        <taxon>Crustacea</taxon>
        <taxon>Multicrustacea</taxon>
        <taxon>Hexanauplia</taxon>
        <taxon>Copepoda</taxon>
        <taxon>Siphonostomatoida</taxon>
        <taxon>Caligidae</taxon>
        <taxon>Caligus</taxon>
    </lineage>
</organism>
<proteinExistence type="predicted"/>
<dbReference type="GO" id="GO:0005700">
    <property type="term" value="C:polytene chromosome"/>
    <property type="evidence" value="ECO:0007669"/>
    <property type="project" value="TreeGrafter"/>
</dbReference>
<dbReference type="Proteomes" id="UP000595437">
    <property type="component" value="Chromosome 11"/>
</dbReference>
<dbReference type="GO" id="GO:0042799">
    <property type="term" value="F:histone H4K20 methyltransferase activity"/>
    <property type="evidence" value="ECO:0007669"/>
    <property type="project" value="TreeGrafter"/>
</dbReference>
<dbReference type="GO" id="GO:0043516">
    <property type="term" value="P:regulation of DNA damage response, signal transduction by p53 class mediator"/>
    <property type="evidence" value="ECO:0007669"/>
    <property type="project" value="TreeGrafter"/>
</dbReference>
<dbReference type="GO" id="GO:0006357">
    <property type="term" value="P:regulation of transcription by RNA polymerase II"/>
    <property type="evidence" value="ECO:0007669"/>
    <property type="project" value="TreeGrafter"/>
</dbReference>
<dbReference type="OrthoDB" id="5560686at2759"/>
<accession>A0A7T8H1R9</accession>
<gene>
    <name evidence="1" type="ORF">FKW44_016234</name>
</gene>
<evidence type="ECO:0000313" key="1">
    <source>
        <dbReference type="EMBL" id="QQP41767.1"/>
    </source>
</evidence>
<sequence length="124" mass="14761">NHNAFKKAKHCRKESVKPQVTEYFPIRRSSRKSKKELDKQYTAELEDTLRNSSDDHLDLGIAYYSLKGRGIQAMRNFSKGEFVVEYAGDLVEIDIAKEREFQYSKDHSTGCYMYYFKHNEKQYW</sequence>
<dbReference type="Gene3D" id="2.170.270.10">
    <property type="entry name" value="SET domain"/>
    <property type="match status" value="1"/>
</dbReference>
<protein>
    <submittedName>
        <fullName evidence="1">Histone-lysine N-methyltransferase</fullName>
    </submittedName>
</protein>
<dbReference type="PANTHER" id="PTHR46167">
    <property type="entry name" value="N-LYSINE METHYLTRANSFERASE KMT5A"/>
    <property type="match status" value="1"/>
</dbReference>